<dbReference type="Pfam" id="PF11187">
    <property type="entry name" value="Mbeg1-like"/>
    <property type="match status" value="1"/>
</dbReference>
<evidence type="ECO:0000313" key="2">
    <source>
        <dbReference type="EMBL" id="AEH93927.1"/>
    </source>
</evidence>
<dbReference type="EMBL" id="CP002816">
    <property type="protein sequence ID" value="AEH93927.1"/>
    <property type="molecule type" value="Genomic_DNA"/>
</dbReference>
<dbReference type="InterPro" id="IPR024499">
    <property type="entry name" value="Mbeg1-like"/>
</dbReference>
<dbReference type="RefSeq" id="WP_012582271.1">
    <property type="nucleotide sequence ID" value="NC_017537.1"/>
</dbReference>
<name>A0A0E0UZQ9_LISMM</name>
<organism evidence="2 3">
    <name type="scientific">Listeria monocytogenes serotype 4a (strain M7)</name>
    <dbReference type="NCBI Taxonomy" id="1030009"/>
    <lineage>
        <taxon>Bacteria</taxon>
        <taxon>Bacillati</taxon>
        <taxon>Bacillota</taxon>
        <taxon>Bacilli</taxon>
        <taxon>Bacillales</taxon>
        <taxon>Listeriaceae</taxon>
        <taxon>Listeria</taxon>
    </lineage>
</organism>
<sequence>MNQVITDEDRVRLAKKEYDPLQIKKEVIIPASDEKEKTIGIVSQKINNKSTGEQSYIITDKYTPPTASISERNKVKELTILYKGSTAPANGNFNVPKHPDYKDVRKDWLSNDIPTAIQITNGGGSTVTPQLKTSAETLKQTMKLYPNAQIYVYGHSLGSMNAQYAIADLDKKDIKRISGGFFYQGPNIYSNLTPKQQDTVKAINALDRLFNFVDRKDYVPIGYGIGDPTIGHLIEVESKKAGMVEQHMWGGYQFDEDGNVLTNKEGSLRLAKYATAQQLAAINIMRTNFSKSGGALSSSEEIFLDAAEGLAITQGMKQTIQGEIKDLKDMFDKAIENAEELWRDTLSDARDIGSKLSESEILTALALGNATESKIVIDTVQDCEKSLAEATKIEQEYDKLLEQINEAIKSQLKTDQELAKQIGSMYG</sequence>
<feature type="coiled-coil region" evidence="1">
    <location>
        <begin position="383"/>
        <end position="410"/>
    </location>
</feature>
<dbReference type="KEGG" id="lmq:LMM7_2922"/>
<gene>
    <name evidence="2" type="ordered locus">LMM7_2922</name>
</gene>
<dbReference type="Gene3D" id="3.40.50.1820">
    <property type="entry name" value="alpha/beta hydrolase"/>
    <property type="match status" value="1"/>
</dbReference>
<dbReference type="SUPFAM" id="SSF53474">
    <property type="entry name" value="alpha/beta-Hydrolases"/>
    <property type="match status" value="1"/>
</dbReference>
<dbReference type="HOGENOM" id="CLU_038370_1_0_9"/>
<accession>A0A0E0UZQ9</accession>
<dbReference type="PATRIC" id="fig|1030009.3.peg.2911"/>
<proteinExistence type="predicted"/>
<dbReference type="Proteomes" id="UP000000486">
    <property type="component" value="Chromosome"/>
</dbReference>
<keyword evidence="1" id="KW-0175">Coiled coil</keyword>
<protein>
    <submittedName>
        <fullName evidence="2">Uncharacterized protein</fullName>
    </submittedName>
</protein>
<evidence type="ECO:0000313" key="3">
    <source>
        <dbReference type="Proteomes" id="UP000000486"/>
    </source>
</evidence>
<evidence type="ECO:0000256" key="1">
    <source>
        <dbReference type="SAM" id="Coils"/>
    </source>
</evidence>
<dbReference type="AlphaFoldDB" id="A0A0E0UZQ9"/>
<reference evidence="2 3" key="1">
    <citation type="journal article" date="2011" name="J. Bacteriol.">
        <title>Genome sequence of the nonpathogenic Listeria monocytogenes serovar 4a strain M7.</title>
        <authorList>
            <person name="Chen J."/>
            <person name="Xia Y."/>
            <person name="Cheng C."/>
            <person name="Fang C."/>
            <person name="Shan Y."/>
            <person name="Jin G."/>
            <person name="Fang W."/>
        </authorList>
    </citation>
    <scope>NUCLEOTIDE SEQUENCE [LARGE SCALE GENOMIC DNA]</scope>
    <source>
        <strain evidence="2 3">M7</strain>
    </source>
</reference>
<dbReference type="InterPro" id="IPR029058">
    <property type="entry name" value="AB_hydrolase_fold"/>
</dbReference>